<name>A0ABP7XI83_9ACTN</name>
<gene>
    <name evidence="2" type="ORF">GCM10022215_19470</name>
</gene>
<keyword evidence="3" id="KW-1185">Reference proteome</keyword>
<dbReference type="GO" id="GO:0016853">
    <property type="term" value="F:isomerase activity"/>
    <property type="evidence" value="ECO:0007669"/>
    <property type="project" value="UniProtKB-KW"/>
</dbReference>
<keyword evidence="2" id="KW-0413">Isomerase</keyword>
<proteinExistence type="predicted"/>
<dbReference type="InterPro" id="IPR024344">
    <property type="entry name" value="MDMPI_metal-binding"/>
</dbReference>
<dbReference type="RefSeq" id="WP_344733156.1">
    <property type="nucleotide sequence ID" value="NZ_BAAAZH010000013.1"/>
</dbReference>
<accession>A0ABP7XI83</accession>
<dbReference type="NCBIfam" id="TIGR03083">
    <property type="entry name" value="maleylpyruvate isomerase family mycothiol-dependent enzyme"/>
    <property type="match status" value="1"/>
</dbReference>
<protein>
    <submittedName>
        <fullName evidence="2">Maleylpyruvate isomerase family mycothiol-dependent enzyme</fullName>
    </submittedName>
</protein>
<evidence type="ECO:0000259" key="1">
    <source>
        <dbReference type="Pfam" id="PF11716"/>
    </source>
</evidence>
<dbReference type="SUPFAM" id="SSF109854">
    <property type="entry name" value="DinB/YfiT-like putative metalloenzymes"/>
    <property type="match status" value="1"/>
</dbReference>
<feature type="domain" description="Mycothiol-dependent maleylpyruvate isomerase metal-binding" evidence="1">
    <location>
        <begin position="9"/>
        <end position="96"/>
    </location>
</feature>
<organism evidence="2 3">
    <name type="scientific">Nocardioides fonticola</name>
    <dbReference type="NCBI Taxonomy" id="450363"/>
    <lineage>
        <taxon>Bacteria</taxon>
        <taxon>Bacillati</taxon>
        <taxon>Actinomycetota</taxon>
        <taxon>Actinomycetes</taxon>
        <taxon>Propionibacteriales</taxon>
        <taxon>Nocardioidaceae</taxon>
        <taxon>Nocardioides</taxon>
    </lineage>
</organism>
<dbReference type="Proteomes" id="UP001501495">
    <property type="component" value="Unassembled WGS sequence"/>
</dbReference>
<dbReference type="InterPro" id="IPR017517">
    <property type="entry name" value="Maleyloyr_isom"/>
</dbReference>
<dbReference type="InterPro" id="IPR034660">
    <property type="entry name" value="DinB/YfiT-like"/>
</dbReference>
<sequence length="212" mass="22532">MELPFAVIADERRAIADLIATLTPAQLSTPSLCGAWTVQDVATHLLVGPTASIGEFLGVMVRARGRFPRANDLMVDNRRHLDRDALAAELRRVAQSRFTPPGFDWHAPLADLRVHALDITVPLGLTLGVPREPWGEVLEFLLTRKAVGAFVPKGRPPLAVRATDLGWSGGEAGATEVAGPAAALGAALCGRTALLDDLEGPGAEAISRWLRA</sequence>
<dbReference type="Pfam" id="PF11716">
    <property type="entry name" value="MDMPI_N"/>
    <property type="match status" value="1"/>
</dbReference>
<evidence type="ECO:0000313" key="2">
    <source>
        <dbReference type="EMBL" id="GAA4118181.1"/>
    </source>
</evidence>
<dbReference type="EMBL" id="BAAAZH010000013">
    <property type="protein sequence ID" value="GAA4118181.1"/>
    <property type="molecule type" value="Genomic_DNA"/>
</dbReference>
<dbReference type="Gene3D" id="1.20.120.450">
    <property type="entry name" value="dinb family like domain"/>
    <property type="match status" value="1"/>
</dbReference>
<evidence type="ECO:0000313" key="3">
    <source>
        <dbReference type="Proteomes" id="UP001501495"/>
    </source>
</evidence>
<reference evidence="3" key="1">
    <citation type="journal article" date="2019" name="Int. J. Syst. Evol. Microbiol.">
        <title>The Global Catalogue of Microorganisms (GCM) 10K type strain sequencing project: providing services to taxonomists for standard genome sequencing and annotation.</title>
        <authorList>
            <consortium name="The Broad Institute Genomics Platform"/>
            <consortium name="The Broad Institute Genome Sequencing Center for Infectious Disease"/>
            <person name="Wu L."/>
            <person name="Ma J."/>
        </authorList>
    </citation>
    <scope>NUCLEOTIDE SEQUENCE [LARGE SCALE GENOMIC DNA]</scope>
    <source>
        <strain evidence="3">JCM 16703</strain>
    </source>
</reference>
<comment type="caution">
    <text evidence="2">The sequence shown here is derived from an EMBL/GenBank/DDBJ whole genome shotgun (WGS) entry which is preliminary data.</text>
</comment>